<evidence type="ECO:0000256" key="6">
    <source>
        <dbReference type="ARBA" id="ARBA00022801"/>
    </source>
</evidence>
<dbReference type="InterPro" id="IPR014480">
    <property type="entry name" value="Mannan-1_6-alpha_mannosidase"/>
</dbReference>
<comment type="catalytic activity">
    <reaction evidence="1 10">
        <text>Random hydrolysis of (1-&gt;6)-alpha-D-mannosidic linkages in unbranched (1-&gt;6)-mannans.</text>
        <dbReference type="EC" id="3.2.1.101"/>
    </reaction>
</comment>
<evidence type="ECO:0000313" key="13">
    <source>
        <dbReference type="Proteomes" id="UP001148614"/>
    </source>
</evidence>
<evidence type="ECO:0000313" key="12">
    <source>
        <dbReference type="EMBL" id="KAJ3560445.1"/>
    </source>
</evidence>
<evidence type="ECO:0000256" key="2">
    <source>
        <dbReference type="ARBA" id="ARBA00004308"/>
    </source>
</evidence>
<feature type="transmembrane region" description="Helical" evidence="11">
    <location>
        <begin position="486"/>
        <end position="508"/>
    </location>
</feature>
<dbReference type="GO" id="GO:0008496">
    <property type="term" value="F:mannan endo-1,6-alpha-mannosidase activity"/>
    <property type="evidence" value="ECO:0007669"/>
    <property type="project" value="UniProtKB-UniRule"/>
</dbReference>
<dbReference type="GO" id="GO:0012505">
    <property type="term" value="C:endomembrane system"/>
    <property type="evidence" value="ECO:0007669"/>
    <property type="project" value="UniProtKB-SubCell"/>
</dbReference>
<dbReference type="Gene3D" id="1.50.10.20">
    <property type="match status" value="1"/>
</dbReference>
<dbReference type="EMBL" id="JANPWZ010002248">
    <property type="protein sequence ID" value="KAJ3560445.1"/>
    <property type="molecule type" value="Genomic_DNA"/>
</dbReference>
<comment type="caution">
    <text evidence="12">The sequence shown here is derived from an EMBL/GenBank/DDBJ whole genome shotgun (WGS) entry which is preliminary data.</text>
</comment>
<dbReference type="AlphaFoldDB" id="A0A9W8N6S5"/>
<evidence type="ECO:0000256" key="3">
    <source>
        <dbReference type="ARBA" id="ARBA00009699"/>
    </source>
</evidence>
<dbReference type="InterPro" id="IPR005198">
    <property type="entry name" value="Glyco_hydro_76"/>
</dbReference>
<keyword evidence="6 10" id="KW-0378">Hydrolase</keyword>
<dbReference type="EC" id="3.2.1.101" evidence="4 10"/>
<evidence type="ECO:0000256" key="10">
    <source>
        <dbReference type="PIRNR" id="PIRNR016302"/>
    </source>
</evidence>
<gene>
    <name evidence="12" type="ORF">NPX13_g9299</name>
</gene>
<keyword evidence="5" id="KW-0732">Signal</keyword>
<dbReference type="PANTHER" id="PTHR12145:SF36">
    <property type="entry name" value="MANNAN ENDO-1,6-ALPHA-MANNOSIDASE DCW1"/>
    <property type="match status" value="1"/>
</dbReference>
<dbReference type="SUPFAM" id="SSF48208">
    <property type="entry name" value="Six-hairpin glycosidases"/>
    <property type="match status" value="1"/>
</dbReference>
<keyword evidence="13" id="KW-1185">Reference proteome</keyword>
<keyword evidence="9 10" id="KW-0326">Glycosidase</keyword>
<dbReference type="Pfam" id="PF03663">
    <property type="entry name" value="Glyco_hydro_76"/>
    <property type="match status" value="1"/>
</dbReference>
<comment type="subcellular location">
    <subcellularLocation>
        <location evidence="2">Endomembrane system</location>
    </subcellularLocation>
</comment>
<evidence type="ECO:0000256" key="11">
    <source>
        <dbReference type="SAM" id="Phobius"/>
    </source>
</evidence>
<dbReference type="GO" id="GO:0009272">
    <property type="term" value="P:fungal-type cell wall biogenesis"/>
    <property type="evidence" value="ECO:0007669"/>
    <property type="project" value="TreeGrafter"/>
</dbReference>
<accession>A0A9W8N6S5</accession>
<proteinExistence type="inferred from homology"/>
<keyword evidence="7 11" id="KW-0472">Membrane</keyword>
<evidence type="ECO:0000256" key="8">
    <source>
        <dbReference type="ARBA" id="ARBA00023180"/>
    </source>
</evidence>
<evidence type="ECO:0000256" key="9">
    <source>
        <dbReference type="ARBA" id="ARBA00023295"/>
    </source>
</evidence>
<reference evidence="12" key="1">
    <citation type="submission" date="2022-07" db="EMBL/GenBank/DDBJ databases">
        <title>Genome Sequence of Xylaria arbuscula.</title>
        <authorList>
            <person name="Buettner E."/>
        </authorList>
    </citation>
    <scope>NUCLEOTIDE SEQUENCE</scope>
    <source>
        <strain evidence="12">VT107</strain>
    </source>
</reference>
<protein>
    <recommendedName>
        <fullName evidence="4 10">Mannan endo-1,6-alpha-mannosidase</fullName>
        <ecNumber evidence="4 10">3.2.1.101</ecNumber>
    </recommendedName>
</protein>
<evidence type="ECO:0000256" key="1">
    <source>
        <dbReference type="ARBA" id="ARBA00001452"/>
    </source>
</evidence>
<keyword evidence="11" id="KW-1133">Transmembrane helix</keyword>
<organism evidence="12 13">
    <name type="scientific">Xylaria arbuscula</name>
    <dbReference type="NCBI Taxonomy" id="114810"/>
    <lineage>
        <taxon>Eukaryota</taxon>
        <taxon>Fungi</taxon>
        <taxon>Dikarya</taxon>
        <taxon>Ascomycota</taxon>
        <taxon>Pezizomycotina</taxon>
        <taxon>Sordariomycetes</taxon>
        <taxon>Xylariomycetidae</taxon>
        <taxon>Xylariales</taxon>
        <taxon>Xylariaceae</taxon>
        <taxon>Xylaria</taxon>
    </lineage>
</organism>
<dbReference type="PIRSF" id="PIRSF016302">
    <property type="entry name" value="Man_a_manosd"/>
    <property type="match status" value="1"/>
</dbReference>
<dbReference type="InterPro" id="IPR008928">
    <property type="entry name" value="6-hairpin_glycosidase_sf"/>
</dbReference>
<sequence>MANPMFLVIALEEAVKAHKDTVAPAVLSGDAGNNGVTGSVPGRPSAPPVCTVSSHVVMASIALSLLLVADLVSAQTYKIDSNDDIRSAAKTLAYDLMSYYSGNESGKTPGLLPGPPPAGDYYWWEAGALWGTMIDYWHLTGDETYNNVTAEAMLFQVGPERNYMPPNQTASLGNDDQGFWGMSAMLAAEENFPDPPADQPQWLALAQAVWNTQADPDRHDATCGGGLRWQIPFANNGYDYKNSIANGIFFNLGARLARYTNNQTYADIAEDTWNWVVSVGFMDENYNIFDGAHVEDNCTDVNRAQFSYNNGVFLLGAAYMYNYTMDTKWSDRLDGLIDATLTVFFPNDTAYEVACEGVMTCTTDMLSFKGYLHRWMSTTTQIAPHTANKILPVLKKSAQAAVNQCTGGSDGRTCGFAWASGAFDGSTGVGQTMDVLAAVSSLLIGESKNPVTSSDGGTSIGDPNAGIGSGSIAGDNLPPVTTGDRAGAGVLTAVIVLTAAAAFGWMGIGK</sequence>
<dbReference type="FunFam" id="1.50.10.20:FF:000006">
    <property type="entry name" value="Mannan endo-1,6-alpha-mannosidase"/>
    <property type="match status" value="1"/>
</dbReference>
<dbReference type="GO" id="GO:0016052">
    <property type="term" value="P:carbohydrate catabolic process"/>
    <property type="evidence" value="ECO:0007669"/>
    <property type="project" value="InterPro"/>
</dbReference>
<name>A0A9W8N6S5_9PEZI</name>
<dbReference type="PANTHER" id="PTHR12145">
    <property type="entry name" value="MANNAN ENDO-1,6-ALPHA-MANNOSIDASE DCW1"/>
    <property type="match status" value="1"/>
</dbReference>
<comment type="similarity">
    <text evidence="3 10">Belongs to the glycosyl hydrolase 76 family.</text>
</comment>
<evidence type="ECO:0000256" key="7">
    <source>
        <dbReference type="ARBA" id="ARBA00023136"/>
    </source>
</evidence>
<keyword evidence="8" id="KW-0325">Glycoprotein</keyword>
<dbReference type="VEuPathDB" id="FungiDB:F4678DRAFT_90301"/>
<evidence type="ECO:0000256" key="4">
    <source>
        <dbReference type="ARBA" id="ARBA00012350"/>
    </source>
</evidence>
<keyword evidence="11" id="KW-0812">Transmembrane</keyword>
<evidence type="ECO:0000256" key="5">
    <source>
        <dbReference type="ARBA" id="ARBA00022729"/>
    </source>
</evidence>
<dbReference type="Proteomes" id="UP001148614">
    <property type="component" value="Unassembled WGS sequence"/>
</dbReference>